<dbReference type="InterPro" id="IPR012910">
    <property type="entry name" value="Plug_dom"/>
</dbReference>
<dbReference type="STRING" id="1518501.CQ10_23235"/>
<evidence type="ECO:0000256" key="13">
    <source>
        <dbReference type="RuleBase" id="RU003357"/>
    </source>
</evidence>
<evidence type="ECO:0000313" key="15">
    <source>
        <dbReference type="EMBL" id="KRR12773.1"/>
    </source>
</evidence>
<keyword evidence="11 12" id="KW-0998">Cell outer membrane</keyword>
<comment type="similarity">
    <text evidence="2 12 13">Belongs to the TonB-dependent receptor family.</text>
</comment>
<dbReference type="Pfam" id="PF00593">
    <property type="entry name" value="TonB_dep_Rec_b-barrel"/>
    <property type="match status" value="1"/>
</dbReference>
<keyword evidence="9 12" id="KW-0472">Membrane</keyword>
<evidence type="ECO:0000256" key="1">
    <source>
        <dbReference type="ARBA" id="ARBA00004571"/>
    </source>
</evidence>
<evidence type="ECO:0000256" key="8">
    <source>
        <dbReference type="ARBA" id="ARBA00023077"/>
    </source>
</evidence>
<dbReference type="Pfam" id="PF07715">
    <property type="entry name" value="Plug"/>
    <property type="match status" value="1"/>
</dbReference>
<evidence type="ECO:0000256" key="2">
    <source>
        <dbReference type="ARBA" id="ARBA00009810"/>
    </source>
</evidence>
<dbReference type="InterPro" id="IPR010105">
    <property type="entry name" value="TonB_sidphr_rcpt"/>
</dbReference>
<evidence type="ECO:0000259" key="14">
    <source>
        <dbReference type="SMART" id="SM00965"/>
    </source>
</evidence>
<keyword evidence="6 12" id="KW-0812">Transmembrane</keyword>
<keyword evidence="16" id="KW-1185">Reference proteome</keyword>
<dbReference type="Gene3D" id="3.55.50.30">
    <property type="match status" value="1"/>
</dbReference>
<dbReference type="InterPro" id="IPR036942">
    <property type="entry name" value="Beta-barrel_TonB_sf"/>
</dbReference>
<keyword evidence="4 12" id="KW-1134">Transmembrane beta strand</keyword>
<dbReference type="PANTHER" id="PTHR32552">
    <property type="entry name" value="FERRICHROME IRON RECEPTOR-RELATED"/>
    <property type="match status" value="1"/>
</dbReference>
<evidence type="ECO:0000256" key="5">
    <source>
        <dbReference type="ARBA" id="ARBA00022496"/>
    </source>
</evidence>
<gene>
    <name evidence="15" type="ORF">CP49_08930</name>
</gene>
<organism evidence="15 16">
    <name type="scientific">Bradyrhizobium valentinum</name>
    <dbReference type="NCBI Taxonomy" id="1518501"/>
    <lineage>
        <taxon>Bacteria</taxon>
        <taxon>Pseudomonadati</taxon>
        <taxon>Pseudomonadota</taxon>
        <taxon>Alphaproteobacteria</taxon>
        <taxon>Hyphomicrobiales</taxon>
        <taxon>Nitrobacteraceae</taxon>
        <taxon>Bradyrhizobium</taxon>
    </lineage>
</organism>
<dbReference type="GO" id="GO:0038023">
    <property type="term" value="F:signaling receptor activity"/>
    <property type="evidence" value="ECO:0007669"/>
    <property type="project" value="InterPro"/>
</dbReference>
<dbReference type="GO" id="GO:0015891">
    <property type="term" value="P:siderophore transport"/>
    <property type="evidence" value="ECO:0007669"/>
    <property type="project" value="InterPro"/>
</dbReference>
<evidence type="ECO:0000256" key="10">
    <source>
        <dbReference type="ARBA" id="ARBA00023170"/>
    </source>
</evidence>
<dbReference type="InterPro" id="IPR011662">
    <property type="entry name" value="Secretin/TonB_short_N"/>
</dbReference>
<evidence type="ECO:0000256" key="6">
    <source>
        <dbReference type="ARBA" id="ARBA00022692"/>
    </source>
</evidence>
<dbReference type="PANTHER" id="PTHR32552:SF82">
    <property type="entry name" value="FCUA PROTEIN"/>
    <property type="match status" value="1"/>
</dbReference>
<sequence>MMTTAIVAGVVTVDRFAYAQNAAQTSFNVPAGPLNRALTTFGRQAGLQVTYLASIAAGMNSPGVSGPLSREQALARILQGTGLTYSFTNPTTVAISQPNAAGSAGALPADAIPLDTIDVQGANPNSTMTPMPAYAGGQVATGGQVGMLGNRSVMNTPFSLTSYTNKLIEDQQARTVQDVLNNDPSVIASTSSGTPHDYQVIRGFGGYGIDGTRTLNGLAGMAPLFFPSSDYIERVEILKGPSALLNGMTLASAAVTGAIGGSVNLVTKRATNEPITQLTTRYVSNSQIGTHLDVGRRFGASNKFGIRFNGSIDGGHTPIDTQHSKLGTAALNLDYSGERVRLSADFAHQSQNLDPNGVYIQARSVAGSLSSFPRAPSSTVSLVPPGSEYKTNSTMGMIRGEVDILENVTAYAAIGKQSSEADLNGYEKVRLLDSAGRYSIAREIQHYSRDIFSMQGGVRAKANTGPVDHALSLNLSRSELTYKRAESEGSASIIESMYNPVFPLLPSVADPGDPRKSSQTAASSIGFADTLSILDERIQFMAGIRYQEAGIDNFNTTTGLLSSKYDANAWTPAFGLVVKPWENVSLYANYIEDLRAGTIVGTTYANAGEVLPPYVSKQHEAGVKVDWGQVTTTLAVFQIAKAAAISIDDPAGGDPTLSQNGEERNRGIELNAYGELMPGVRLLGGLTLLDARLTKTEGGTLDGKRNDTAPRVRAVVGAEWDAPFVEGLTLTGRLTYTGDAVVSTSSGVTIPSWTTLDLGARYTFNSPLNEKPVTVRFNVDNVFDKDYWAGTYASGFVYRGQPRTFRLSTTFNF</sequence>
<keyword evidence="3 12" id="KW-0813">Transport</keyword>
<comment type="subcellular location">
    <subcellularLocation>
        <location evidence="1 12">Cell outer membrane</location>
        <topology evidence="1 12">Multi-pass membrane protein</topology>
    </subcellularLocation>
</comment>
<dbReference type="AlphaFoldDB" id="A0A0R3M4D2"/>
<dbReference type="NCBIfam" id="TIGR01783">
    <property type="entry name" value="TonB-siderophor"/>
    <property type="match status" value="1"/>
</dbReference>
<dbReference type="InterPro" id="IPR039426">
    <property type="entry name" value="TonB-dep_rcpt-like"/>
</dbReference>
<dbReference type="PROSITE" id="PS52016">
    <property type="entry name" value="TONB_DEPENDENT_REC_3"/>
    <property type="match status" value="1"/>
</dbReference>
<evidence type="ECO:0000256" key="7">
    <source>
        <dbReference type="ARBA" id="ARBA00023004"/>
    </source>
</evidence>
<dbReference type="SMART" id="SM00965">
    <property type="entry name" value="STN"/>
    <property type="match status" value="1"/>
</dbReference>
<dbReference type="Gene3D" id="2.40.170.20">
    <property type="entry name" value="TonB-dependent receptor, beta-barrel domain"/>
    <property type="match status" value="1"/>
</dbReference>
<keyword evidence="8 13" id="KW-0798">TonB box</keyword>
<evidence type="ECO:0000256" key="12">
    <source>
        <dbReference type="PROSITE-ProRule" id="PRU01360"/>
    </source>
</evidence>
<dbReference type="Proteomes" id="UP000051913">
    <property type="component" value="Unassembled WGS sequence"/>
</dbReference>
<dbReference type="GO" id="GO:0015344">
    <property type="term" value="F:siderophore uptake transmembrane transporter activity"/>
    <property type="evidence" value="ECO:0007669"/>
    <property type="project" value="TreeGrafter"/>
</dbReference>
<protein>
    <recommendedName>
        <fullName evidence="14">Secretin/TonB short N-terminal domain-containing protein</fullName>
    </recommendedName>
</protein>
<dbReference type="InterPro" id="IPR037066">
    <property type="entry name" value="Plug_dom_sf"/>
</dbReference>
<dbReference type="CDD" id="cd01347">
    <property type="entry name" value="ligand_gated_channel"/>
    <property type="match status" value="1"/>
</dbReference>
<evidence type="ECO:0000313" key="16">
    <source>
        <dbReference type="Proteomes" id="UP000051913"/>
    </source>
</evidence>
<dbReference type="GO" id="GO:0009279">
    <property type="term" value="C:cell outer membrane"/>
    <property type="evidence" value="ECO:0007669"/>
    <property type="project" value="UniProtKB-SubCell"/>
</dbReference>
<evidence type="ECO:0000256" key="11">
    <source>
        <dbReference type="ARBA" id="ARBA00023237"/>
    </source>
</evidence>
<reference evidence="15 16" key="1">
    <citation type="submission" date="2014-03" db="EMBL/GenBank/DDBJ databases">
        <title>Bradyrhizobium valentinum sp. nov., isolated from effective nodules of Lupinus mariae-josephae, a lupine endemic of basic-lime soils in Eastern Spain.</title>
        <authorList>
            <person name="Duran D."/>
            <person name="Rey L."/>
            <person name="Navarro A."/>
            <person name="Busquets A."/>
            <person name="Imperial J."/>
            <person name="Ruiz-Argueso T."/>
        </authorList>
    </citation>
    <scope>NUCLEOTIDE SEQUENCE [LARGE SCALE GENOMIC DNA]</scope>
    <source>
        <strain evidence="15 16">LmjM3</strain>
    </source>
</reference>
<proteinExistence type="inferred from homology"/>
<dbReference type="Gene3D" id="2.170.130.10">
    <property type="entry name" value="TonB-dependent receptor, plug domain"/>
    <property type="match status" value="1"/>
</dbReference>
<keyword evidence="5" id="KW-0410">Iron transport</keyword>
<dbReference type="InterPro" id="IPR000531">
    <property type="entry name" value="Beta-barrel_TonB"/>
</dbReference>
<keyword evidence="5" id="KW-0406">Ion transport</keyword>
<keyword evidence="10" id="KW-0675">Receptor</keyword>
<evidence type="ECO:0000256" key="3">
    <source>
        <dbReference type="ARBA" id="ARBA00022448"/>
    </source>
</evidence>
<comment type="caution">
    <text evidence="15">The sequence shown here is derived from an EMBL/GenBank/DDBJ whole genome shotgun (WGS) entry which is preliminary data.</text>
</comment>
<evidence type="ECO:0000256" key="9">
    <source>
        <dbReference type="ARBA" id="ARBA00023136"/>
    </source>
</evidence>
<dbReference type="SUPFAM" id="SSF56935">
    <property type="entry name" value="Porins"/>
    <property type="match status" value="1"/>
</dbReference>
<accession>A0A0R3M4D2</accession>
<name>A0A0R3M4D2_9BRAD</name>
<dbReference type="EMBL" id="LLXX01000025">
    <property type="protein sequence ID" value="KRR12773.1"/>
    <property type="molecule type" value="Genomic_DNA"/>
</dbReference>
<feature type="domain" description="Secretin/TonB short N-terminal" evidence="14">
    <location>
        <begin position="47"/>
        <end position="98"/>
    </location>
</feature>
<keyword evidence="7" id="KW-0408">Iron</keyword>
<evidence type="ECO:0000256" key="4">
    <source>
        <dbReference type="ARBA" id="ARBA00022452"/>
    </source>
</evidence>